<sequence length="562" mass="60836">MGKLRSELGPFFRHFVPQWRWMALGTLMGLITVVAGVGLLSLSGWFISATAVAGLNAATANAFNFFYPSIGVRLFAFSRTAARYGERIFSHDATFRILKELRVWFYGHLEPLTPGPLARFRSGDILNRIVADIDALDNLYLRTLSPGIIALCLSGIFFMFLRLFDPMMAGTTLAFLAAAGVGVPMLAGNAGAKTGRRLAAQSATLRTRIVEGIQGMPELLVFGAHRRHLEAVKQEHRALIRSQLRMSHIRGISAGMITLLSGAAMLSVLWIGADRVGRGTLDGPELALAVLGVLAAFEAVMPLPTAFQYLGRTREAGRRLLEIVNTAPEVIFPGHSAARPDGADVTFDAVSFGYTPQGPPVLDRVRLHIPAGQRVALLGETGAGKSTLANLLVRFHDPDAGEIRLGGADIRCLSESDLRGQVVMVSQQAHMFNASLRDNLLIARSDAPEADIRSALASARLLGFAEGLPEGLDTWIGEAGKRLSGGQARRLAVARAILRDAPVWVLDEPTEGLDTITEQALMTELLEVSAGRTVLMITHRPVGLHRMDRVLVLEGGKIRERR</sequence>
<dbReference type="InterPro" id="IPR003439">
    <property type="entry name" value="ABC_transporter-like_ATP-bd"/>
</dbReference>
<accession>A0A401FY99</accession>
<dbReference type="InterPro" id="IPR027417">
    <property type="entry name" value="P-loop_NTPase"/>
</dbReference>
<dbReference type="AlphaFoldDB" id="A0A401FY99"/>
<keyword evidence="4" id="KW-0067">ATP-binding</keyword>
<feature type="transmembrane region" description="Helical" evidence="7">
    <location>
        <begin position="251"/>
        <end position="271"/>
    </location>
</feature>
<evidence type="ECO:0000256" key="4">
    <source>
        <dbReference type="ARBA" id="ARBA00022840"/>
    </source>
</evidence>
<proteinExistence type="predicted"/>
<keyword evidence="5 7" id="KW-1133">Transmembrane helix</keyword>
<evidence type="ECO:0000256" key="6">
    <source>
        <dbReference type="ARBA" id="ARBA00023136"/>
    </source>
</evidence>
<evidence type="ECO:0000313" key="10">
    <source>
        <dbReference type="EMBL" id="GBC61930.1"/>
    </source>
</evidence>
<comment type="caution">
    <text evidence="10">The sequence shown here is derived from an EMBL/GenBank/DDBJ whole genome shotgun (WGS) entry which is preliminary data.</text>
</comment>
<dbReference type="PANTHER" id="PTHR43394:SF1">
    <property type="entry name" value="ATP-BINDING CASSETTE SUB-FAMILY B MEMBER 10, MITOCHONDRIAL"/>
    <property type="match status" value="1"/>
</dbReference>
<name>A0A401FY99_9BACT</name>
<organism evidence="10 11">
    <name type="scientific">Desulfonema ishimotonii</name>
    <dbReference type="NCBI Taxonomy" id="45657"/>
    <lineage>
        <taxon>Bacteria</taxon>
        <taxon>Pseudomonadati</taxon>
        <taxon>Thermodesulfobacteriota</taxon>
        <taxon>Desulfobacteria</taxon>
        <taxon>Desulfobacterales</taxon>
        <taxon>Desulfococcaceae</taxon>
        <taxon>Desulfonema</taxon>
    </lineage>
</organism>
<evidence type="ECO:0000256" key="5">
    <source>
        <dbReference type="ARBA" id="ARBA00022989"/>
    </source>
</evidence>
<dbReference type="Gene3D" id="1.20.1560.10">
    <property type="entry name" value="ABC transporter type 1, transmembrane domain"/>
    <property type="match status" value="1"/>
</dbReference>
<feature type="transmembrane region" description="Helical" evidence="7">
    <location>
        <begin position="21"/>
        <end position="40"/>
    </location>
</feature>
<dbReference type="GO" id="GO:0005524">
    <property type="term" value="F:ATP binding"/>
    <property type="evidence" value="ECO:0007669"/>
    <property type="project" value="UniProtKB-KW"/>
</dbReference>
<keyword evidence="3" id="KW-0547">Nucleotide-binding</keyword>
<keyword evidence="2 7" id="KW-0812">Transmembrane</keyword>
<dbReference type="GO" id="GO:0016887">
    <property type="term" value="F:ATP hydrolysis activity"/>
    <property type="evidence" value="ECO:0007669"/>
    <property type="project" value="InterPro"/>
</dbReference>
<keyword evidence="11" id="KW-1185">Reference proteome</keyword>
<gene>
    <name evidence="10" type="ORF">DENIS_2892</name>
</gene>
<dbReference type="PROSITE" id="PS50893">
    <property type="entry name" value="ABC_TRANSPORTER_2"/>
    <property type="match status" value="1"/>
</dbReference>
<dbReference type="PANTHER" id="PTHR43394">
    <property type="entry name" value="ATP-DEPENDENT PERMEASE MDL1, MITOCHONDRIAL"/>
    <property type="match status" value="1"/>
</dbReference>
<feature type="transmembrane region" description="Helical" evidence="7">
    <location>
        <begin position="139"/>
        <end position="161"/>
    </location>
</feature>
<dbReference type="Gene3D" id="3.40.50.300">
    <property type="entry name" value="P-loop containing nucleotide triphosphate hydrolases"/>
    <property type="match status" value="1"/>
</dbReference>
<reference evidence="11" key="2">
    <citation type="submission" date="2019-01" db="EMBL/GenBank/DDBJ databases">
        <title>Genome sequence of Desulfonema ishimotonii strain Tokyo 01.</title>
        <authorList>
            <person name="Fukui M."/>
        </authorList>
    </citation>
    <scope>NUCLEOTIDE SEQUENCE [LARGE SCALE GENOMIC DNA]</scope>
    <source>
        <strain evidence="11">Tokyo 01</strain>
    </source>
</reference>
<dbReference type="EMBL" id="BEXT01000001">
    <property type="protein sequence ID" value="GBC61930.1"/>
    <property type="molecule type" value="Genomic_DNA"/>
</dbReference>
<evidence type="ECO:0000256" key="7">
    <source>
        <dbReference type="SAM" id="Phobius"/>
    </source>
</evidence>
<evidence type="ECO:0000313" key="11">
    <source>
        <dbReference type="Proteomes" id="UP000288096"/>
    </source>
</evidence>
<dbReference type="InterPro" id="IPR039421">
    <property type="entry name" value="Type_1_exporter"/>
</dbReference>
<dbReference type="GO" id="GO:0045454">
    <property type="term" value="P:cell redox homeostasis"/>
    <property type="evidence" value="ECO:0007669"/>
    <property type="project" value="InterPro"/>
</dbReference>
<dbReference type="OrthoDB" id="9772049at2"/>
<dbReference type="SMART" id="SM00382">
    <property type="entry name" value="AAA"/>
    <property type="match status" value="1"/>
</dbReference>
<dbReference type="RefSeq" id="WP_124329156.1">
    <property type="nucleotide sequence ID" value="NZ_BEXT01000001.1"/>
</dbReference>
<comment type="subcellular location">
    <subcellularLocation>
        <location evidence="1">Cell membrane</location>
        <topology evidence="1">Multi-pass membrane protein</topology>
    </subcellularLocation>
</comment>
<dbReference type="InterPro" id="IPR017871">
    <property type="entry name" value="ABC_transporter-like_CS"/>
</dbReference>
<dbReference type="Pfam" id="PF00664">
    <property type="entry name" value="ABC_membrane"/>
    <property type="match status" value="1"/>
</dbReference>
<feature type="domain" description="ABC transporter" evidence="8">
    <location>
        <begin position="345"/>
        <end position="562"/>
    </location>
</feature>
<dbReference type="Pfam" id="PF00005">
    <property type="entry name" value="ABC_tran"/>
    <property type="match status" value="1"/>
</dbReference>
<reference evidence="11" key="1">
    <citation type="submission" date="2017-11" db="EMBL/GenBank/DDBJ databases">
        <authorList>
            <person name="Watanabe M."/>
            <person name="Kojima H."/>
        </authorList>
    </citation>
    <scope>NUCLEOTIDE SEQUENCE [LARGE SCALE GENOMIC DNA]</scope>
    <source>
        <strain evidence="11">Tokyo 01</strain>
    </source>
</reference>
<dbReference type="SUPFAM" id="SSF52540">
    <property type="entry name" value="P-loop containing nucleoside triphosphate hydrolases"/>
    <property type="match status" value="1"/>
</dbReference>
<evidence type="ECO:0000256" key="3">
    <source>
        <dbReference type="ARBA" id="ARBA00022741"/>
    </source>
</evidence>
<evidence type="ECO:0000259" key="9">
    <source>
        <dbReference type="PROSITE" id="PS50929"/>
    </source>
</evidence>
<dbReference type="GO" id="GO:0005886">
    <property type="term" value="C:plasma membrane"/>
    <property type="evidence" value="ECO:0007669"/>
    <property type="project" value="UniProtKB-SubCell"/>
</dbReference>
<keyword evidence="6 7" id="KW-0472">Membrane</keyword>
<dbReference type="InterPro" id="IPR003593">
    <property type="entry name" value="AAA+_ATPase"/>
</dbReference>
<dbReference type="NCBIfam" id="TIGR02868">
    <property type="entry name" value="CydC"/>
    <property type="match status" value="1"/>
</dbReference>
<dbReference type="GO" id="GO:0015421">
    <property type="term" value="F:ABC-type oligopeptide transporter activity"/>
    <property type="evidence" value="ECO:0007669"/>
    <property type="project" value="TreeGrafter"/>
</dbReference>
<evidence type="ECO:0000256" key="1">
    <source>
        <dbReference type="ARBA" id="ARBA00004651"/>
    </source>
</evidence>
<dbReference type="InterPro" id="IPR036640">
    <property type="entry name" value="ABC1_TM_sf"/>
</dbReference>
<dbReference type="InterPro" id="IPR014223">
    <property type="entry name" value="ABC_CydC/D"/>
</dbReference>
<feature type="domain" description="ABC transmembrane type-1" evidence="9">
    <location>
        <begin position="23"/>
        <end position="312"/>
    </location>
</feature>
<dbReference type="PROSITE" id="PS50929">
    <property type="entry name" value="ABC_TM1F"/>
    <property type="match status" value="1"/>
</dbReference>
<dbReference type="PROSITE" id="PS00211">
    <property type="entry name" value="ABC_TRANSPORTER_1"/>
    <property type="match status" value="1"/>
</dbReference>
<feature type="transmembrane region" description="Helical" evidence="7">
    <location>
        <begin position="286"/>
        <end position="310"/>
    </location>
</feature>
<dbReference type="SUPFAM" id="SSF90123">
    <property type="entry name" value="ABC transporter transmembrane region"/>
    <property type="match status" value="1"/>
</dbReference>
<dbReference type="InterPro" id="IPR011527">
    <property type="entry name" value="ABC1_TM_dom"/>
</dbReference>
<protein>
    <submittedName>
        <fullName evidence="10">Thiol reductant ABC exporter subunit CydC</fullName>
    </submittedName>
</protein>
<dbReference type="GO" id="GO:0034775">
    <property type="term" value="P:glutathione transmembrane transport"/>
    <property type="evidence" value="ECO:0007669"/>
    <property type="project" value="InterPro"/>
</dbReference>
<evidence type="ECO:0000259" key="8">
    <source>
        <dbReference type="PROSITE" id="PS50893"/>
    </source>
</evidence>
<feature type="transmembrane region" description="Helical" evidence="7">
    <location>
        <begin position="167"/>
        <end position="187"/>
    </location>
</feature>
<evidence type="ECO:0000256" key="2">
    <source>
        <dbReference type="ARBA" id="ARBA00022692"/>
    </source>
</evidence>
<dbReference type="Proteomes" id="UP000288096">
    <property type="component" value="Unassembled WGS sequence"/>
</dbReference>
<dbReference type="CDD" id="cd18585">
    <property type="entry name" value="ABC_6TM_CydC"/>
    <property type="match status" value="1"/>
</dbReference>